<evidence type="ECO:0000313" key="1">
    <source>
        <dbReference type="EMBL" id="KAI8020962.1"/>
    </source>
</evidence>
<name>A0ACC0I6F7_9ERIC</name>
<evidence type="ECO:0000313" key="2">
    <source>
        <dbReference type="Proteomes" id="UP001060215"/>
    </source>
</evidence>
<keyword evidence="2" id="KW-1185">Reference proteome</keyword>
<dbReference type="EMBL" id="CM045763">
    <property type="protein sequence ID" value="KAI8020962.1"/>
    <property type="molecule type" value="Genomic_DNA"/>
</dbReference>
<protein>
    <submittedName>
        <fullName evidence="1">Uncharacterized protein</fullName>
    </submittedName>
</protein>
<gene>
    <name evidence="1" type="ORF">LOK49_LG03G03533</name>
</gene>
<comment type="caution">
    <text evidence="1">The sequence shown here is derived from an EMBL/GenBank/DDBJ whole genome shotgun (WGS) entry which is preliminary data.</text>
</comment>
<organism evidence="1 2">
    <name type="scientific">Camellia lanceoleosa</name>
    <dbReference type="NCBI Taxonomy" id="1840588"/>
    <lineage>
        <taxon>Eukaryota</taxon>
        <taxon>Viridiplantae</taxon>
        <taxon>Streptophyta</taxon>
        <taxon>Embryophyta</taxon>
        <taxon>Tracheophyta</taxon>
        <taxon>Spermatophyta</taxon>
        <taxon>Magnoliopsida</taxon>
        <taxon>eudicotyledons</taxon>
        <taxon>Gunneridae</taxon>
        <taxon>Pentapetalae</taxon>
        <taxon>asterids</taxon>
        <taxon>Ericales</taxon>
        <taxon>Theaceae</taxon>
        <taxon>Camellia</taxon>
    </lineage>
</organism>
<dbReference type="Proteomes" id="UP001060215">
    <property type="component" value="Chromosome 6"/>
</dbReference>
<accession>A0ACC0I6F7</accession>
<reference evidence="1 2" key="1">
    <citation type="journal article" date="2022" name="Plant J.">
        <title>Chromosome-level genome of Camellia lanceoleosa provides a valuable resource for understanding genome evolution and self-incompatibility.</title>
        <authorList>
            <person name="Gong W."/>
            <person name="Xiao S."/>
            <person name="Wang L."/>
            <person name="Liao Z."/>
            <person name="Chang Y."/>
            <person name="Mo W."/>
            <person name="Hu G."/>
            <person name="Li W."/>
            <person name="Zhao G."/>
            <person name="Zhu H."/>
            <person name="Hu X."/>
            <person name="Ji K."/>
            <person name="Xiang X."/>
            <person name="Song Q."/>
            <person name="Yuan D."/>
            <person name="Jin S."/>
            <person name="Zhang L."/>
        </authorList>
    </citation>
    <scope>NUCLEOTIDE SEQUENCE [LARGE SCALE GENOMIC DNA]</scope>
    <source>
        <strain evidence="1">SQ_2022a</strain>
    </source>
</reference>
<proteinExistence type="predicted"/>
<sequence>MERKSCSSGKSCASTTCITTPKKEADVKKEAVDDIAKGTTTCGTGNVAVISAEAAEVEDNVVVKEDEPAKVNVRCCGGCGGSFK</sequence>